<name>A0A8H4EPJ5_GIGMA</name>
<dbReference type="PANTHER" id="PTHR45756">
    <property type="entry name" value="PALMITOYLTRANSFERASE"/>
    <property type="match status" value="1"/>
</dbReference>
<organism evidence="2 3">
    <name type="scientific">Gigaspora margarita</name>
    <dbReference type="NCBI Taxonomy" id="4874"/>
    <lineage>
        <taxon>Eukaryota</taxon>
        <taxon>Fungi</taxon>
        <taxon>Fungi incertae sedis</taxon>
        <taxon>Mucoromycota</taxon>
        <taxon>Glomeromycotina</taxon>
        <taxon>Glomeromycetes</taxon>
        <taxon>Diversisporales</taxon>
        <taxon>Gigasporaceae</taxon>
        <taxon>Gigaspora</taxon>
    </lineage>
</organism>
<proteinExistence type="predicted"/>
<dbReference type="InterPro" id="IPR000719">
    <property type="entry name" value="Prot_kinase_dom"/>
</dbReference>
<evidence type="ECO:0000313" key="2">
    <source>
        <dbReference type="EMBL" id="KAF0529929.1"/>
    </source>
</evidence>
<protein>
    <submittedName>
        <fullName evidence="2">Kinase-like protein</fullName>
    </submittedName>
</protein>
<dbReference type="GO" id="GO:0005524">
    <property type="term" value="F:ATP binding"/>
    <property type="evidence" value="ECO:0007669"/>
    <property type="project" value="InterPro"/>
</dbReference>
<keyword evidence="2" id="KW-0808">Transferase</keyword>
<dbReference type="Gene3D" id="1.10.510.10">
    <property type="entry name" value="Transferase(Phosphotransferase) domain 1"/>
    <property type="match status" value="1"/>
</dbReference>
<dbReference type="PROSITE" id="PS50011">
    <property type="entry name" value="PROTEIN_KINASE_DOM"/>
    <property type="match status" value="1"/>
</dbReference>
<gene>
    <name evidence="2" type="ORF">F8M41_012468</name>
</gene>
<dbReference type="CDD" id="cd21037">
    <property type="entry name" value="MLKL_NTD"/>
    <property type="match status" value="1"/>
</dbReference>
<dbReference type="InterPro" id="IPR006597">
    <property type="entry name" value="Sel1-like"/>
</dbReference>
<dbReference type="InterPro" id="IPR008266">
    <property type="entry name" value="Tyr_kinase_AS"/>
</dbReference>
<dbReference type="SUPFAM" id="SSF56112">
    <property type="entry name" value="Protein kinase-like (PK-like)"/>
    <property type="match status" value="1"/>
</dbReference>
<dbReference type="Proteomes" id="UP000439903">
    <property type="component" value="Unassembled WGS sequence"/>
</dbReference>
<dbReference type="InterPro" id="IPR001245">
    <property type="entry name" value="Ser-Thr/Tyr_kinase_cat_dom"/>
</dbReference>
<dbReference type="InterPro" id="IPR036537">
    <property type="entry name" value="Adaptor_Cbl_N_dom_sf"/>
</dbReference>
<dbReference type="SUPFAM" id="SSF81901">
    <property type="entry name" value="HCP-like"/>
    <property type="match status" value="1"/>
</dbReference>
<dbReference type="InterPro" id="IPR053215">
    <property type="entry name" value="TKL_Ser/Thr_kinase"/>
</dbReference>
<dbReference type="PROSITE" id="PS00109">
    <property type="entry name" value="PROTEIN_KINASE_TYR"/>
    <property type="match status" value="1"/>
</dbReference>
<dbReference type="Gene3D" id="1.20.930.20">
    <property type="entry name" value="Adaptor protein Cbl, N-terminal domain"/>
    <property type="match status" value="1"/>
</dbReference>
<comment type="caution">
    <text evidence="2">The sequence shown here is derived from an EMBL/GenBank/DDBJ whole genome shotgun (WGS) entry which is preliminary data.</text>
</comment>
<dbReference type="OrthoDB" id="2314769at2759"/>
<dbReference type="InterPro" id="IPR011990">
    <property type="entry name" value="TPR-like_helical_dom_sf"/>
</dbReference>
<dbReference type="AlphaFoldDB" id="A0A8H4EPJ5"/>
<evidence type="ECO:0000259" key="1">
    <source>
        <dbReference type="PROSITE" id="PS50011"/>
    </source>
</evidence>
<keyword evidence="2" id="KW-0418">Kinase</keyword>
<evidence type="ECO:0000313" key="3">
    <source>
        <dbReference type="Proteomes" id="UP000439903"/>
    </source>
</evidence>
<dbReference type="SMART" id="SM00671">
    <property type="entry name" value="SEL1"/>
    <property type="match status" value="2"/>
</dbReference>
<dbReference type="PANTHER" id="PTHR45756:SF1">
    <property type="entry name" value="PROTEIN KINASE DOMAIN CONTAINING PROTEIN"/>
    <property type="match status" value="1"/>
</dbReference>
<dbReference type="GO" id="GO:0004672">
    <property type="term" value="F:protein kinase activity"/>
    <property type="evidence" value="ECO:0007669"/>
    <property type="project" value="InterPro"/>
</dbReference>
<reference evidence="2 3" key="1">
    <citation type="journal article" date="2019" name="Environ. Microbiol.">
        <title>At the nexus of three kingdoms: the genome of the mycorrhizal fungus Gigaspora margarita provides insights into plant, endobacterial and fungal interactions.</title>
        <authorList>
            <person name="Venice F."/>
            <person name="Ghignone S."/>
            <person name="Salvioli di Fossalunga A."/>
            <person name="Amselem J."/>
            <person name="Novero M."/>
            <person name="Xianan X."/>
            <person name="Sedzielewska Toro K."/>
            <person name="Morin E."/>
            <person name="Lipzen A."/>
            <person name="Grigoriev I.V."/>
            <person name="Henrissat B."/>
            <person name="Martin F.M."/>
            <person name="Bonfante P."/>
        </authorList>
    </citation>
    <scope>NUCLEOTIDE SEQUENCE [LARGE SCALE GENOMIC DNA]</scope>
    <source>
        <strain evidence="2 3">BEG34</strain>
    </source>
</reference>
<dbReference type="InterPro" id="IPR011009">
    <property type="entry name" value="Kinase-like_dom_sf"/>
</dbReference>
<accession>A0A8H4EPJ5</accession>
<feature type="domain" description="Protein kinase" evidence="1">
    <location>
        <begin position="236"/>
        <end position="513"/>
    </location>
</feature>
<dbReference type="Gene3D" id="1.25.40.10">
    <property type="entry name" value="Tetratricopeptide repeat domain"/>
    <property type="match status" value="1"/>
</dbReference>
<dbReference type="EMBL" id="WTPW01000254">
    <property type="protein sequence ID" value="KAF0529929.1"/>
    <property type="molecule type" value="Genomic_DNA"/>
</dbReference>
<dbReference type="GO" id="GO:0007166">
    <property type="term" value="P:cell surface receptor signaling pathway"/>
    <property type="evidence" value="ECO:0007669"/>
    <property type="project" value="InterPro"/>
</dbReference>
<keyword evidence="3" id="KW-1185">Reference proteome</keyword>
<dbReference type="Pfam" id="PF07714">
    <property type="entry name" value="PK_Tyr_Ser-Thr"/>
    <property type="match status" value="1"/>
</dbReference>
<sequence>MSSDDDSKIEVNITDGVIKTVGAVSTAISNYVPLISSITNLIIEIISINETAQYNKKICSALLDRADIAHAAMKSLNRRKQENEENFKRQDYYNAFKRFETVLQKIRDFAADITNLQGYRKFVMATEVKDTFIKLTSEFDTAMKDLHFNMTLANDEQSKLDNISLKEDLNDMAEFLLKIDGGITDHNKKIDAILQEVLLIKLQVQLNSNQNESIPFLTGQIQATQIPPNEFEEPIRRESDRRGTKEPFVVKKLFRKTLEVACKPIKYQKDLDSQKFKMQLAILGILGEAPNVLKFYGISYIDNYSVMVSEWAELGNLKEVYEKFDIPWCKKVQLSLDICRGIAFLNSVNIFHHDIRCENIMITRTLDPKLTNFDYARMVTGKTTDISEHLTIVHWLAPEKMTPGGVKDGGYTHQSEIFSFGMLLWELCYEKIPYKDMNYEVIINFVLNGGREKLFISQEKLPNDKEIQKELMSIITKTWNQDPILRITITKLFLELQEIAVKYVKPDEYHGLLPNKSLDLNEPILPDCEEISFDTGIFNEIEKIMPLEEGIRLHMTKNAENRKLAWECFIANAELGNPIAKYWQGYYLWQGFNGNKDLVTAKKLFKGAADDGIADAQFRYAFTLTDEAKTSKEKKKELLIYLRSAANKGCTNAESTIGEAYLKGSLGFRQDKILGIKYLKLAALKGNIKALELLKAENAK</sequence>
<dbReference type="InterPro" id="IPR059179">
    <property type="entry name" value="MLKL-like_MCAfunc"/>
</dbReference>